<dbReference type="EMBL" id="PDCN02000003">
    <property type="protein sequence ID" value="PIB76942.1"/>
    <property type="molecule type" value="Genomic_DNA"/>
</dbReference>
<keyword evidence="3" id="KW-0804">Transcription</keyword>
<organism evidence="7 8">
    <name type="scientific">Mycolicibacterium brumae</name>
    <dbReference type="NCBI Taxonomy" id="85968"/>
    <lineage>
        <taxon>Bacteria</taxon>
        <taxon>Bacillati</taxon>
        <taxon>Actinomycetota</taxon>
        <taxon>Actinomycetes</taxon>
        <taxon>Mycobacteriales</taxon>
        <taxon>Mycobacteriaceae</taxon>
        <taxon>Mycolicibacterium</taxon>
    </lineage>
</organism>
<sequence length="230" mass="24389">MADVSQHSDGPGRIPKSARTRARLVDAAVGLCLSRGYEYTTVERISAATGVSPRTFARHFSSKDEVLLTLVDGLADAVSAELMKMDAGVPALQALCDAHAAVFRRIRSGGVPDVTVDNMVITMVVLNSAPELRVPAAMRCAGMSEAITARSGSGPGEREHELITAVFTAISASVCGDLDADFNPALMTPELVADRYEDAFRQFAELVDGLTTEPGLPDSDPPQARAWVTD</sequence>
<evidence type="ECO:0000256" key="1">
    <source>
        <dbReference type="ARBA" id="ARBA00023015"/>
    </source>
</evidence>
<evidence type="ECO:0000256" key="2">
    <source>
        <dbReference type="ARBA" id="ARBA00023125"/>
    </source>
</evidence>
<dbReference type="AlphaFoldDB" id="A0A2G5PF46"/>
<dbReference type="GO" id="GO:0003700">
    <property type="term" value="F:DNA-binding transcription factor activity"/>
    <property type="evidence" value="ECO:0007669"/>
    <property type="project" value="TreeGrafter"/>
</dbReference>
<evidence type="ECO:0000256" key="5">
    <source>
        <dbReference type="SAM" id="MobiDB-lite"/>
    </source>
</evidence>
<name>A0A2G5PF46_9MYCO</name>
<dbReference type="OrthoDB" id="4143918at2"/>
<dbReference type="Gene3D" id="1.10.357.10">
    <property type="entry name" value="Tetracycline Repressor, domain 2"/>
    <property type="match status" value="1"/>
</dbReference>
<comment type="caution">
    <text evidence="7">The sequence shown here is derived from an EMBL/GenBank/DDBJ whole genome shotgun (WGS) entry which is preliminary data.</text>
</comment>
<dbReference type="Pfam" id="PF00440">
    <property type="entry name" value="TetR_N"/>
    <property type="match status" value="1"/>
</dbReference>
<feature type="region of interest" description="Disordered" evidence="5">
    <location>
        <begin position="211"/>
        <end position="230"/>
    </location>
</feature>
<dbReference type="InterPro" id="IPR001647">
    <property type="entry name" value="HTH_TetR"/>
</dbReference>
<dbReference type="Proteomes" id="UP000230551">
    <property type="component" value="Unassembled WGS sequence"/>
</dbReference>
<accession>A0A2G5PF46</accession>
<evidence type="ECO:0000256" key="3">
    <source>
        <dbReference type="ARBA" id="ARBA00023163"/>
    </source>
</evidence>
<feature type="DNA-binding region" description="H-T-H motif" evidence="4">
    <location>
        <begin position="41"/>
        <end position="60"/>
    </location>
</feature>
<dbReference type="PANTHER" id="PTHR30055:SF234">
    <property type="entry name" value="HTH-TYPE TRANSCRIPTIONAL REGULATOR BETI"/>
    <property type="match status" value="1"/>
</dbReference>
<dbReference type="PROSITE" id="PS50977">
    <property type="entry name" value="HTH_TETR_2"/>
    <property type="match status" value="1"/>
</dbReference>
<keyword evidence="8" id="KW-1185">Reference proteome</keyword>
<dbReference type="SUPFAM" id="SSF46689">
    <property type="entry name" value="Homeodomain-like"/>
    <property type="match status" value="1"/>
</dbReference>
<dbReference type="InterPro" id="IPR050109">
    <property type="entry name" value="HTH-type_TetR-like_transc_reg"/>
</dbReference>
<keyword evidence="2 4" id="KW-0238">DNA-binding</keyword>
<proteinExistence type="predicted"/>
<evidence type="ECO:0000259" key="6">
    <source>
        <dbReference type="PROSITE" id="PS50977"/>
    </source>
</evidence>
<reference evidence="7 8" key="1">
    <citation type="journal article" date="2017" name="Infect. Genet. Evol.">
        <title>The new phylogeny of the genus Mycobacterium: The old and the news.</title>
        <authorList>
            <person name="Tortoli E."/>
            <person name="Fedrizzi T."/>
            <person name="Meehan C.J."/>
            <person name="Trovato A."/>
            <person name="Grottola A."/>
            <person name="Giacobazzi E."/>
            <person name="Serpini G.F."/>
            <person name="Tagliazucchi S."/>
            <person name="Fabio A."/>
            <person name="Bettua C."/>
            <person name="Bertorelli R."/>
            <person name="Frascaro F."/>
            <person name="De Sanctis V."/>
            <person name="Pecorari M."/>
            <person name="Jousson O."/>
            <person name="Segata N."/>
            <person name="Cirillo D.M."/>
        </authorList>
    </citation>
    <scope>NUCLEOTIDE SEQUENCE [LARGE SCALE GENOMIC DNA]</scope>
    <source>
        <strain evidence="7 8">CIP1034565</strain>
    </source>
</reference>
<gene>
    <name evidence="7" type="ORF">CQY22_004740</name>
</gene>
<dbReference type="GO" id="GO:0000976">
    <property type="term" value="F:transcription cis-regulatory region binding"/>
    <property type="evidence" value="ECO:0007669"/>
    <property type="project" value="TreeGrafter"/>
</dbReference>
<feature type="domain" description="HTH tetR-type" evidence="6">
    <location>
        <begin position="18"/>
        <end position="78"/>
    </location>
</feature>
<evidence type="ECO:0000313" key="8">
    <source>
        <dbReference type="Proteomes" id="UP000230551"/>
    </source>
</evidence>
<keyword evidence="1" id="KW-0805">Transcription regulation</keyword>
<dbReference type="PRINTS" id="PR00455">
    <property type="entry name" value="HTHTETR"/>
</dbReference>
<dbReference type="InterPro" id="IPR009057">
    <property type="entry name" value="Homeodomain-like_sf"/>
</dbReference>
<evidence type="ECO:0000256" key="4">
    <source>
        <dbReference type="PROSITE-ProRule" id="PRU00335"/>
    </source>
</evidence>
<evidence type="ECO:0000313" key="7">
    <source>
        <dbReference type="EMBL" id="PIB76942.1"/>
    </source>
</evidence>
<protein>
    <recommendedName>
        <fullName evidence="6">HTH tetR-type domain-containing protein</fullName>
    </recommendedName>
</protein>
<dbReference type="PANTHER" id="PTHR30055">
    <property type="entry name" value="HTH-TYPE TRANSCRIPTIONAL REGULATOR RUTR"/>
    <property type="match status" value="1"/>
</dbReference>
<dbReference type="STRING" id="85968.GCA_900073015_02221"/>